<dbReference type="AlphaFoldDB" id="A2F613"/>
<dbReference type="VEuPathDB" id="TrichDB:TVAG_091090"/>
<evidence type="ECO:0000313" key="1">
    <source>
        <dbReference type="EMBL" id="EAX99642.1"/>
    </source>
</evidence>
<dbReference type="KEGG" id="tva:4757452"/>
<organism evidence="1 2">
    <name type="scientific">Trichomonas vaginalis (strain ATCC PRA-98 / G3)</name>
    <dbReference type="NCBI Taxonomy" id="412133"/>
    <lineage>
        <taxon>Eukaryota</taxon>
        <taxon>Metamonada</taxon>
        <taxon>Parabasalia</taxon>
        <taxon>Trichomonadida</taxon>
        <taxon>Trichomonadidae</taxon>
        <taxon>Trichomonas</taxon>
    </lineage>
</organism>
<name>A2F613_TRIV3</name>
<reference evidence="1" key="2">
    <citation type="journal article" date="2007" name="Science">
        <title>Draft genome sequence of the sexually transmitted pathogen Trichomonas vaginalis.</title>
        <authorList>
            <person name="Carlton J.M."/>
            <person name="Hirt R.P."/>
            <person name="Silva J.C."/>
            <person name="Delcher A.L."/>
            <person name="Schatz M."/>
            <person name="Zhao Q."/>
            <person name="Wortman J.R."/>
            <person name="Bidwell S.L."/>
            <person name="Alsmark U.C.M."/>
            <person name="Besteiro S."/>
            <person name="Sicheritz-Ponten T."/>
            <person name="Noel C.J."/>
            <person name="Dacks J.B."/>
            <person name="Foster P.G."/>
            <person name="Simillion C."/>
            <person name="Van de Peer Y."/>
            <person name="Miranda-Saavedra D."/>
            <person name="Barton G.J."/>
            <person name="Westrop G.D."/>
            <person name="Mueller S."/>
            <person name="Dessi D."/>
            <person name="Fiori P.L."/>
            <person name="Ren Q."/>
            <person name="Paulsen I."/>
            <person name="Zhang H."/>
            <person name="Bastida-Corcuera F.D."/>
            <person name="Simoes-Barbosa A."/>
            <person name="Brown M.T."/>
            <person name="Hayes R.D."/>
            <person name="Mukherjee M."/>
            <person name="Okumura C.Y."/>
            <person name="Schneider R."/>
            <person name="Smith A.J."/>
            <person name="Vanacova S."/>
            <person name="Villalvazo M."/>
            <person name="Haas B.J."/>
            <person name="Pertea M."/>
            <person name="Feldblyum T.V."/>
            <person name="Utterback T.R."/>
            <person name="Shu C.L."/>
            <person name="Osoegawa K."/>
            <person name="de Jong P.J."/>
            <person name="Hrdy I."/>
            <person name="Horvathova L."/>
            <person name="Zubacova Z."/>
            <person name="Dolezal P."/>
            <person name="Malik S.B."/>
            <person name="Logsdon J.M. Jr."/>
            <person name="Henze K."/>
            <person name="Gupta A."/>
            <person name="Wang C.C."/>
            <person name="Dunne R.L."/>
            <person name="Upcroft J.A."/>
            <person name="Upcroft P."/>
            <person name="White O."/>
            <person name="Salzberg S.L."/>
            <person name="Tang P."/>
            <person name="Chiu C.-H."/>
            <person name="Lee Y.-S."/>
            <person name="Embley T.M."/>
            <person name="Coombs G.H."/>
            <person name="Mottram J.C."/>
            <person name="Tachezy J."/>
            <person name="Fraser-Liggett C.M."/>
            <person name="Johnson P.J."/>
        </authorList>
    </citation>
    <scope>NUCLEOTIDE SEQUENCE [LARGE SCALE GENOMIC DNA]</scope>
    <source>
        <strain evidence="1">G3</strain>
    </source>
</reference>
<keyword evidence="2" id="KW-1185">Reference proteome</keyword>
<dbReference type="VEuPathDB" id="TrichDB:TVAGG3_0579120"/>
<dbReference type="RefSeq" id="XP_001312572.1">
    <property type="nucleotide sequence ID" value="XM_001312571.1"/>
</dbReference>
<dbReference type="EMBL" id="DS113630">
    <property type="protein sequence ID" value="EAX99642.1"/>
    <property type="molecule type" value="Genomic_DNA"/>
</dbReference>
<evidence type="ECO:0000313" key="2">
    <source>
        <dbReference type="Proteomes" id="UP000001542"/>
    </source>
</evidence>
<dbReference type="InParanoid" id="A2F613"/>
<reference evidence="1" key="1">
    <citation type="submission" date="2006-10" db="EMBL/GenBank/DDBJ databases">
        <authorList>
            <person name="Amadeo P."/>
            <person name="Zhao Q."/>
            <person name="Wortman J."/>
            <person name="Fraser-Liggett C."/>
            <person name="Carlton J."/>
        </authorList>
    </citation>
    <scope>NUCLEOTIDE SEQUENCE</scope>
    <source>
        <strain evidence="1">G3</strain>
    </source>
</reference>
<accession>A2F613</accession>
<protein>
    <submittedName>
        <fullName evidence="1">Uncharacterized protein</fullName>
    </submittedName>
</protein>
<sequence>MTDQGVYFGLQRNDARLQNIDLQYKGDYFNGIFTGLMNQIKNDENKKINIQQIVKAISKKPSGDKASLDILYGDNSEVTTEILNPIEISFHNFLINPTAYAMRYNESSNQPIFSFVIYGLTEDDNWVLLDEARKTYLNPSTIGLHVNTLFCDQYYKAFRIQQTESIVGRAYGVIQFELHGTVVKVQ</sequence>
<dbReference type="Proteomes" id="UP000001542">
    <property type="component" value="Unassembled WGS sequence"/>
</dbReference>
<proteinExistence type="predicted"/>
<gene>
    <name evidence="1" type="ORF">TVAG_091090</name>
</gene>